<gene>
    <name evidence="2" type="ORF">JL102_09265</name>
</gene>
<evidence type="ECO:0000313" key="3">
    <source>
        <dbReference type="Proteomes" id="UP000659388"/>
    </source>
</evidence>
<feature type="signal peptide" evidence="1">
    <location>
        <begin position="1"/>
        <end position="20"/>
    </location>
</feature>
<sequence length="889" mass="99849">MKRSFLLICFLIICKASSFASHIVGGEFELVYLSGNTYRLNLIIYFDEINGNPGAKYDPTPVAWIYRKSDNVRIREVSLPFRSEAKVIYSLPDCQKDALVNTTRMVFSSLVTLDPNEYTSPSGYYITWQRCCRNYTIQNILSEDPDAAGVAAGQTFYLEIPPLIKNGKRFINSSPQLFPPISDYACVGRSFYADFKGSDVDGDSLVYSLVEPLNTPSAEPHPQPPSSAPYPTVQWRGSYGIDNIMHGNPDLYITDDGLLRVTPMEQGLFVFAVKCEEYRDKRKIGEVRRDFQMVVVDCVAPGEAPELSIKLEDGSTYKEGDVLEFLADDDKCVEFEVRDAKGGRVNFNLDPVGFEDENYTINITGRSPSGDQLRAKVCFNDCPPEQGLPFDIDFIGLDHTCPQPLQDTVRLTVLIEPPANELPEISHREDGSGAYSNTVSRYVEVNEQAGGMKVINILGQDADADFMDFMIEPIGFALEDYGLSIVNRRNEAGLLEAWLEWNYDCQKVSFDGKTEFEILVYVEDKDDCEYEDPVLLTLNLKVNLPFNSEPEVYGSDFALTTEYVRFTANLNNVIRFNVSALDQDGDLTVLKAVGANFNMTDYGITYAGAVGEGGTSPTQLSTEFVWDLSCDLFSFEEKDSLRIYFFAEDEDKCDITNRDTLIVDFILYPPPNSDLDLHIMAKGETVLQGGSVTTTVGESISLGLMGQDDEGDALLLRLINKDIGLNYQFNDVRAIGEVSADFTWTPVCADLMGESESQYLLEFVLADDHCYFPDADTLRVNVTIKDIYNKSDQFLPPNFFTPANGDGLNDYFGMYKKVEGTTELQNILPLDNCAGKFEEVVIFNRWGQEVFTSNDREFKWYGGAVPSGIYYYYIQYSNVRYRGSLTLMK</sequence>
<evidence type="ECO:0000256" key="1">
    <source>
        <dbReference type="SAM" id="SignalP"/>
    </source>
</evidence>
<evidence type="ECO:0000313" key="2">
    <source>
        <dbReference type="EMBL" id="MBL3656316.1"/>
    </source>
</evidence>
<proteinExistence type="predicted"/>
<dbReference type="Proteomes" id="UP000659388">
    <property type="component" value="Unassembled WGS sequence"/>
</dbReference>
<name>A0A937F4M7_9BACT</name>
<dbReference type="RefSeq" id="WP_202244103.1">
    <property type="nucleotide sequence ID" value="NZ_JAESIY010000004.1"/>
</dbReference>
<comment type="caution">
    <text evidence="2">The sequence shown here is derived from an EMBL/GenBank/DDBJ whole genome shotgun (WGS) entry which is preliminary data.</text>
</comment>
<keyword evidence="3" id="KW-1185">Reference proteome</keyword>
<reference evidence="2" key="1">
    <citation type="submission" date="2021-01" db="EMBL/GenBank/DDBJ databases">
        <title>Fulvivirga kasyanovii gen. nov., sp nov., a novel member of the phylum Bacteroidetes isolated from seawater in a mussel farm.</title>
        <authorList>
            <person name="Zhao L.-H."/>
            <person name="Wang Z.-J."/>
        </authorList>
    </citation>
    <scope>NUCLEOTIDE SEQUENCE</scope>
    <source>
        <strain evidence="2">2943</strain>
    </source>
</reference>
<dbReference type="AlphaFoldDB" id="A0A937F4M7"/>
<dbReference type="EMBL" id="JAESIY010000004">
    <property type="protein sequence ID" value="MBL3656316.1"/>
    <property type="molecule type" value="Genomic_DNA"/>
</dbReference>
<organism evidence="2 3">
    <name type="scientific">Fulvivirga sediminis</name>
    <dbReference type="NCBI Taxonomy" id="2803949"/>
    <lineage>
        <taxon>Bacteria</taxon>
        <taxon>Pseudomonadati</taxon>
        <taxon>Bacteroidota</taxon>
        <taxon>Cytophagia</taxon>
        <taxon>Cytophagales</taxon>
        <taxon>Fulvivirgaceae</taxon>
        <taxon>Fulvivirga</taxon>
    </lineage>
</organism>
<accession>A0A937F4M7</accession>
<feature type="chain" id="PRO_5036829013" evidence="1">
    <location>
        <begin position="21"/>
        <end position="889"/>
    </location>
</feature>
<protein>
    <submittedName>
        <fullName evidence="2">Gliding motility-associated C-terminal domain-containing protein</fullName>
    </submittedName>
</protein>
<dbReference type="Pfam" id="PF13585">
    <property type="entry name" value="CHU_C"/>
    <property type="match status" value="1"/>
</dbReference>
<keyword evidence="1" id="KW-0732">Signal</keyword>